<protein>
    <submittedName>
        <fullName evidence="2">TIGR03086 family protein</fullName>
    </submittedName>
</protein>
<dbReference type="InterPro" id="IPR017517">
    <property type="entry name" value="Maleyloyr_isom"/>
</dbReference>
<evidence type="ECO:0000259" key="1">
    <source>
        <dbReference type="Pfam" id="PF11716"/>
    </source>
</evidence>
<evidence type="ECO:0000313" key="2">
    <source>
        <dbReference type="EMBL" id="MBM2614736.1"/>
    </source>
</evidence>
<dbReference type="EMBL" id="JAENHP010000001">
    <property type="protein sequence ID" value="MBM2614736.1"/>
    <property type="molecule type" value="Genomic_DNA"/>
</dbReference>
<sequence>MTFAVLTTALDALRDVSAAVDDRQLDDPTPCSEWTVAQVLFHAAGDQRAWASVVGKAELPSYNPFDPPLRLEAGVQKTVAEAIDAAAAVWAGVDPEVSSVPTPLPPVPELAPALAAGACALDAAVHAWDVAVALGRPTPLTGALAEQLLAAAHATVEPLRGFAYAPALPAEPGNDAAATLLRYLGRDPRWTPPAR</sequence>
<proteinExistence type="predicted"/>
<dbReference type="InterPro" id="IPR034660">
    <property type="entry name" value="DinB/YfiT-like"/>
</dbReference>
<dbReference type="Pfam" id="PF11716">
    <property type="entry name" value="MDMPI_N"/>
    <property type="match status" value="1"/>
</dbReference>
<feature type="domain" description="Mycothiol-dependent maleylpyruvate isomerase metal-binding" evidence="1">
    <location>
        <begin position="7"/>
        <end position="131"/>
    </location>
</feature>
<dbReference type="NCBIfam" id="TIGR03086">
    <property type="entry name" value="TIGR03086 family metal-binding protein"/>
    <property type="match status" value="1"/>
</dbReference>
<accession>A0ABS2A677</accession>
<dbReference type="InterPro" id="IPR024344">
    <property type="entry name" value="MDMPI_metal-binding"/>
</dbReference>
<dbReference type="Proteomes" id="UP000632138">
    <property type="component" value="Unassembled WGS sequence"/>
</dbReference>
<dbReference type="RefSeq" id="WP_203374603.1">
    <property type="nucleotide sequence ID" value="NZ_JAENHP010000001.1"/>
</dbReference>
<dbReference type="NCBIfam" id="TIGR03083">
    <property type="entry name" value="maleylpyruvate isomerase family mycothiol-dependent enzyme"/>
    <property type="match status" value="1"/>
</dbReference>
<keyword evidence="3" id="KW-1185">Reference proteome</keyword>
<name>A0ABS2A677_9ACTN</name>
<dbReference type="InterPro" id="IPR017520">
    <property type="entry name" value="CHP03086"/>
</dbReference>
<gene>
    <name evidence="2" type="ORF">JIG36_04100</name>
</gene>
<dbReference type="Gene3D" id="1.20.120.450">
    <property type="entry name" value="dinb family like domain"/>
    <property type="match status" value="1"/>
</dbReference>
<comment type="caution">
    <text evidence="2">The sequence shown here is derived from an EMBL/GenBank/DDBJ whole genome shotgun (WGS) entry which is preliminary data.</text>
</comment>
<dbReference type="SUPFAM" id="SSF109854">
    <property type="entry name" value="DinB/YfiT-like putative metalloenzymes"/>
    <property type="match status" value="1"/>
</dbReference>
<organism evidence="2 3">
    <name type="scientific">Paractinoplanes ovalisporus</name>
    <dbReference type="NCBI Taxonomy" id="2810368"/>
    <lineage>
        <taxon>Bacteria</taxon>
        <taxon>Bacillati</taxon>
        <taxon>Actinomycetota</taxon>
        <taxon>Actinomycetes</taxon>
        <taxon>Micromonosporales</taxon>
        <taxon>Micromonosporaceae</taxon>
        <taxon>Paractinoplanes</taxon>
    </lineage>
</organism>
<evidence type="ECO:0000313" key="3">
    <source>
        <dbReference type="Proteomes" id="UP000632138"/>
    </source>
</evidence>
<reference evidence="2 3" key="1">
    <citation type="submission" date="2021-01" db="EMBL/GenBank/DDBJ databases">
        <title>Actinoplanes sp. nov. LDG1-06 isolated from lichen.</title>
        <authorList>
            <person name="Saeng-In P."/>
            <person name="Phongsopitanun W."/>
            <person name="Kanchanasin P."/>
            <person name="Yuki M."/>
            <person name="Kudo T."/>
            <person name="Ohkuma M."/>
            <person name="Tanasupawat S."/>
        </authorList>
    </citation>
    <scope>NUCLEOTIDE SEQUENCE [LARGE SCALE GENOMIC DNA]</scope>
    <source>
        <strain evidence="2 3">LDG1-06</strain>
    </source>
</reference>